<dbReference type="InterPro" id="IPR013806">
    <property type="entry name" value="Kringle-like"/>
</dbReference>
<dbReference type="EMBL" id="LR903026">
    <property type="protein sequence ID" value="CAD7251385.1"/>
    <property type="molecule type" value="Genomic_DNA"/>
</dbReference>
<dbReference type="Gene3D" id="2.40.20.10">
    <property type="entry name" value="Plasminogen Kringle 4"/>
    <property type="match status" value="1"/>
</dbReference>
<dbReference type="InterPro" id="IPR038178">
    <property type="entry name" value="Kringle_sf"/>
</dbReference>
<dbReference type="EMBL" id="CAJPEV010003509">
    <property type="protein sequence ID" value="CAG0899912.1"/>
    <property type="molecule type" value="Genomic_DNA"/>
</dbReference>
<feature type="domain" description="Kringle" evidence="4">
    <location>
        <begin position="39"/>
        <end position="70"/>
    </location>
</feature>
<feature type="non-terminal residue" evidence="5">
    <location>
        <position position="92"/>
    </location>
</feature>
<reference evidence="5" key="1">
    <citation type="submission" date="2020-11" db="EMBL/GenBank/DDBJ databases">
        <authorList>
            <person name="Tran Van P."/>
        </authorList>
    </citation>
    <scope>NUCLEOTIDE SEQUENCE</scope>
</reference>
<feature type="disulfide bond" evidence="3">
    <location>
        <begin position="42"/>
        <end position="65"/>
    </location>
</feature>
<dbReference type="InterPro" id="IPR018056">
    <property type="entry name" value="Kringle_CS"/>
</dbReference>
<dbReference type="InterPro" id="IPR000001">
    <property type="entry name" value="Kringle"/>
</dbReference>
<evidence type="ECO:0000313" key="5">
    <source>
        <dbReference type="EMBL" id="CAD7251385.1"/>
    </source>
</evidence>
<keyword evidence="1 3" id="KW-0420">Kringle</keyword>
<protein>
    <recommendedName>
        <fullName evidence="4">Kringle domain-containing protein</fullName>
    </recommendedName>
</protein>
<dbReference type="Pfam" id="PF00051">
    <property type="entry name" value="Kringle"/>
    <property type="match status" value="1"/>
</dbReference>
<evidence type="ECO:0000313" key="6">
    <source>
        <dbReference type="Proteomes" id="UP000677054"/>
    </source>
</evidence>
<comment type="caution">
    <text evidence="3">Lacks conserved residue(s) required for the propagation of feature annotation.</text>
</comment>
<dbReference type="PRINTS" id="PR00018">
    <property type="entry name" value="KRINGLE"/>
</dbReference>
<evidence type="ECO:0000259" key="4">
    <source>
        <dbReference type="PROSITE" id="PS50070"/>
    </source>
</evidence>
<keyword evidence="6" id="KW-1185">Reference proteome</keyword>
<dbReference type="PROSITE" id="PS50070">
    <property type="entry name" value="KRINGLE_2"/>
    <property type="match status" value="1"/>
</dbReference>
<name>A0A7R9FQK3_9CRUS</name>
<sequence length="92" mass="10791">SDYPGGPHLNFTTSDPSGTPIINLGHEGWFLNRDSWSHHNYCRNPYWGERPWCYISNPYITWEYCNIPMCTNTEAFLATFIHDIFWFPISGD</sequence>
<dbReference type="SMART" id="SM00130">
    <property type="entry name" value="KR"/>
    <property type="match status" value="1"/>
</dbReference>
<dbReference type="PROSITE" id="PS00021">
    <property type="entry name" value="KRINGLE_1"/>
    <property type="match status" value="1"/>
</dbReference>
<dbReference type="AlphaFoldDB" id="A0A7R9FQK3"/>
<dbReference type="OrthoDB" id="10005095at2759"/>
<evidence type="ECO:0000256" key="1">
    <source>
        <dbReference type="ARBA" id="ARBA00022572"/>
    </source>
</evidence>
<gene>
    <name evidence="5" type="ORF">DSTB1V02_LOCUS11152</name>
</gene>
<evidence type="ECO:0000256" key="3">
    <source>
        <dbReference type="PROSITE-ProRule" id="PRU00121"/>
    </source>
</evidence>
<proteinExistence type="predicted"/>
<keyword evidence="2 3" id="KW-1015">Disulfide bond</keyword>
<dbReference type="SUPFAM" id="SSF57440">
    <property type="entry name" value="Kringle-like"/>
    <property type="match status" value="1"/>
</dbReference>
<evidence type="ECO:0000256" key="2">
    <source>
        <dbReference type="ARBA" id="ARBA00023157"/>
    </source>
</evidence>
<dbReference type="Proteomes" id="UP000677054">
    <property type="component" value="Unassembled WGS sequence"/>
</dbReference>
<feature type="non-terminal residue" evidence="5">
    <location>
        <position position="1"/>
    </location>
</feature>
<accession>A0A7R9FQK3</accession>
<organism evidence="5">
    <name type="scientific">Darwinula stevensoni</name>
    <dbReference type="NCBI Taxonomy" id="69355"/>
    <lineage>
        <taxon>Eukaryota</taxon>
        <taxon>Metazoa</taxon>
        <taxon>Ecdysozoa</taxon>
        <taxon>Arthropoda</taxon>
        <taxon>Crustacea</taxon>
        <taxon>Oligostraca</taxon>
        <taxon>Ostracoda</taxon>
        <taxon>Podocopa</taxon>
        <taxon>Podocopida</taxon>
        <taxon>Darwinulocopina</taxon>
        <taxon>Darwinuloidea</taxon>
        <taxon>Darwinulidae</taxon>
        <taxon>Darwinula</taxon>
    </lineage>
</organism>